<protein>
    <recommendedName>
        <fullName evidence="4">Hexosyltransferase</fullName>
    </recommendedName>
</protein>
<accession>A0ABP0MEV0</accession>
<comment type="caution">
    <text evidence="2">The sequence shown here is derived from an EMBL/GenBank/DDBJ whole genome shotgun (WGS) entry which is preliminary data.</text>
</comment>
<evidence type="ECO:0000313" key="3">
    <source>
        <dbReference type="Proteomes" id="UP001642464"/>
    </source>
</evidence>
<name>A0ABP0MEV0_9DINO</name>
<evidence type="ECO:0000313" key="2">
    <source>
        <dbReference type="EMBL" id="CAK9049297.1"/>
    </source>
</evidence>
<gene>
    <name evidence="2" type="ORF">SCF082_LOCUS27335</name>
</gene>
<sequence length="327" mass="36704">MLSLRLPFPPGTLRRACRLLAALLLAALALRWTRRRGTSRAGPCGTAHEGCGAGGEGSEKKDKATARLRWWQELNEVKPLLVLPDPTKPSEGLEVAAHQAVQQIAYERLKHGKDWLVRDSDYAVDGKAPTHAAVKSKVNPQFAKLTQEICDGEIMKCLADPKKILLVLDTPLYGTLRELVALEPELRFCQQVVMPQADLHHYFEMVRSSDFYPGVRSQRLDHWLCANAAVGFQCVSAFFDYECRLIGARSARLCPAADVMRYFRFGFPARPRSVFAITVGLEEPAPATEDVDAFVCREARLNGYRAELKEVWKYRMATFLYVIHAEA</sequence>
<reference evidence="2 3" key="1">
    <citation type="submission" date="2024-02" db="EMBL/GenBank/DDBJ databases">
        <authorList>
            <person name="Chen Y."/>
            <person name="Shah S."/>
            <person name="Dougan E. K."/>
            <person name="Thang M."/>
            <person name="Chan C."/>
        </authorList>
    </citation>
    <scope>NUCLEOTIDE SEQUENCE [LARGE SCALE GENOMIC DNA]</scope>
</reference>
<dbReference type="EMBL" id="CAXAMM010021112">
    <property type="protein sequence ID" value="CAK9049297.1"/>
    <property type="molecule type" value="Genomic_DNA"/>
</dbReference>
<evidence type="ECO:0008006" key="4">
    <source>
        <dbReference type="Google" id="ProtNLM"/>
    </source>
</evidence>
<dbReference type="Proteomes" id="UP001642464">
    <property type="component" value="Unassembled WGS sequence"/>
</dbReference>
<keyword evidence="3" id="KW-1185">Reference proteome</keyword>
<proteinExistence type="predicted"/>
<organism evidence="2 3">
    <name type="scientific">Durusdinium trenchii</name>
    <dbReference type="NCBI Taxonomy" id="1381693"/>
    <lineage>
        <taxon>Eukaryota</taxon>
        <taxon>Sar</taxon>
        <taxon>Alveolata</taxon>
        <taxon>Dinophyceae</taxon>
        <taxon>Suessiales</taxon>
        <taxon>Symbiodiniaceae</taxon>
        <taxon>Durusdinium</taxon>
    </lineage>
</organism>
<evidence type="ECO:0000256" key="1">
    <source>
        <dbReference type="SAM" id="MobiDB-lite"/>
    </source>
</evidence>
<feature type="region of interest" description="Disordered" evidence="1">
    <location>
        <begin position="37"/>
        <end position="60"/>
    </location>
</feature>